<sequence length="120" mass="12289">MRALPLLPLALAACTPGPTGELPVGTGFPVSYRGMWSPAPDCVAAASAAGTVRIGETTLEGLDNLCRLVRATPAAGGGLLAEMTCTARGRTRTELARLALSGGVLSYRSAEGRADWSRCS</sequence>
<accession>A0A0D0Q8Z0</accession>
<dbReference type="RefSeq" id="WP_018301474.1">
    <property type="nucleotide sequence ID" value="NZ_KB902277.1"/>
</dbReference>
<dbReference type="Proteomes" id="UP000035100">
    <property type="component" value="Unassembled WGS sequence"/>
</dbReference>
<proteinExistence type="predicted"/>
<evidence type="ECO:0000313" key="2">
    <source>
        <dbReference type="Proteomes" id="UP000035100"/>
    </source>
</evidence>
<evidence type="ECO:0000313" key="1">
    <source>
        <dbReference type="EMBL" id="KIQ68842.1"/>
    </source>
</evidence>
<dbReference type="AlphaFoldDB" id="A0A0D0Q8Z0"/>
<name>A0A0D0Q8Z0_9RHOB</name>
<comment type="caution">
    <text evidence="1">The sequence shown here is derived from an EMBL/GenBank/DDBJ whole genome shotgun (WGS) entry which is preliminary data.</text>
</comment>
<reference evidence="1 2" key="1">
    <citation type="submission" date="2013-01" db="EMBL/GenBank/DDBJ databases">
        <authorList>
            <person name="Fiebig A."/>
            <person name="Goeker M."/>
            <person name="Klenk H.-P.P."/>
        </authorList>
    </citation>
    <scope>NUCLEOTIDE SEQUENCE [LARGE SCALE GENOMIC DNA]</scope>
    <source>
        <strain evidence="1 2">DSM 24838</strain>
    </source>
</reference>
<gene>
    <name evidence="1" type="ORF">Wenmar_02571</name>
</gene>
<protein>
    <submittedName>
        <fullName evidence="1">Uncharacterized protein</fullName>
    </submittedName>
</protein>
<dbReference type="EMBL" id="AONG01000012">
    <property type="protein sequence ID" value="KIQ68842.1"/>
    <property type="molecule type" value="Genomic_DNA"/>
</dbReference>
<dbReference type="STRING" id="1123501.Wenmar_02571"/>
<keyword evidence="2" id="KW-1185">Reference proteome</keyword>
<organism evidence="1 2">
    <name type="scientific">Wenxinia marina DSM 24838</name>
    <dbReference type="NCBI Taxonomy" id="1123501"/>
    <lineage>
        <taxon>Bacteria</taxon>
        <taxon>Pseudomonadati</taxon>
        <taxon>Pseudomonadota</taxon>
        <taxon>Alphaproteobacteria</taxon>
        <taxon>Rhodobacterales</taxon>
        <taxon>Roseobacteraceae</taxon>
        <taxon>Wenxinia</taxon>
    </lineage>
</organism>